<protein>
    <submittedName>
        <fullName evidence="1">Uncharacterized protein</fullName>
    </submittedName>
</protein>
<reference evidence="1 2" key="1">
    <citation type="submission" date="2015-09" db="EMBL/GenBank/DDBJ databases">
        <title>Draft Genome Sequence of the Strain BR 3267 (Bradyrhizobium yuanmingense) recommended as inoculant for cowpea in Brazil.</title>
        <authorList>
            <person name="Simoes-Araujo J.L."/>
            <person name="Zilli J.E."/>
        </authorList>
    </citation>
    <scope>NUCLEOTIDE SEQUENCE [LARGE SCALE GENOMIC DNA]</scope>
    <source>
        <strain evidence="1 2">BR3267</strain>
    </source>
</reference>
<evidence type="ECO:0000313" key="2">
    <source>
        <dbReference type="Proteomes" id="UP000051380"/>
    </source>
</evidence>
<proteinExistence type="predicted"/>
<organism evidence="1 2">
    <name type="scientific">Bradyrhizobium yuanmingense</name>
    <dbReference type="NCBI Taxonomy" id="108015"/>
    <lineage>
        <taxon>Bacteria</taxon>
        <taxon>Pseudomonadati</taxon>
        <taxon>Pseudomonadota</taxon>
        <taxon>Alphaproteobacteria</taxon>
        <taxon>Hyphomicrobiales</taxon>
        <taxon>Nitrobacteraceae</taxon>
        <taxon>Bradyrhizobium</taxon>
    </lineage>
</organism>
<name>A0A0R3CPF4_9BRAD</name>
<gene>
    <name evidence="1" type="ORF">AOQ72_14180</name>
</gene>
<dbReference type="EMBL" id="LJYF01000012">
    <property type="protein sequence ID" value="KRP99632.1"/>
    <property type="molecule type" value="Genomic_DNA"/>
</dbReference>
<accession>A0A0R3CPF4</accession>
<comment type="caution">
    <text evidence="1">The sequence shown here is derived from an EMBL/GenBank/DDBJ whole genome shotgun (WGS) entry which is preliminary data.</text>
</comment>
<sequence>MNIAMLHCRHQRTPAAGTKAMLRTFVIALQVVVGASPCAHAQKANVREAIDVIVMFCVAGGEKVELTGSLGGAGLELKTTGGQAGSDIRISKSDARGLVDGIRREMNNVAAGQASEARKCMQPYIERIVDLLLGAPAPKAPTVSYGEIFIEWPPSNSPCTVNYRIDLADQTIIPQGPLYRVPNIRLGPASWTIRGGVRCSDGTFCESIGPLQSGQADLQFGRTYRFFWNVAPGTQGGECMFSLQG</sequence>
<dbReference type="AlphaFoldDB" id="A0A0R3CPF4"/>
<dbReference type="Proteomes" id="UP000051380">
    <property type="component" value="Unassembled WGS sequence"/>
</dbReference>
<evidence type="ECO:0000313" key="1">
    <source>
        <dbReference type="EMBL" id="KRP99632.1"/>
    </source>
</evidence>